<comment type="caution">
    <text evidence="1">The sequence shown here is derived from an EMBL/GenBank/DDBJ whole genome shotgun (WGS) entry which is preliminary data.</text>
</comment>
<accession>A0A9Q0N7H8</accession>
<dbReference type="Proteomes" id="UP001151699">
    <property type="component" value="Chromosome A"/>
</dbReference>
<reference evidence="1" key="1">
    <citation type="submission" date="2022-07" db="EMBL/GenBank/DDBJ databases">
        <authorList>
            <person name="Trinca V."/>
            <person name="Uliana J.V.C."/>
            <person name="Torres T.T."/>
            <person name="Ward R.J."/>
            <person name="Monesi N."/>
        </authorList>
    </citation>
    <scope>NUCLEOTIDE SEQUENCE</scope>
    <source>
        <strain evidence="1">HSMRA1968</strain>
        <tissue evidence="1">Whole embryos</tissue>
    </source>
</reference>
<gene>
    <name evidence="1" type="ORF">Bhyg_00401</name>
</gene>
<proteinExistence type="predicted"/>
<evidence type="ECO:0000313" key="2">
    <source>
        <dbReference type="Proteomes" id="UP001151699"/>
    </source>
</evidence>
<sequence length="54" mass="5820">MGFTESDISVNSISLDILNAEWVFTQANGGYSSVSNNGQIFLSYGSGQSCSHLW</sequence>
<evidence type="ECO:0000313" key="1">
    <source>
        <dbReference type="EMBL" id="KAJ6645198.1"/>
    </source>
</evidence>
<dbReference type="EMBL" id="WJQU01000001">
    <property type="protein sequence ID" value="KAJ6645198.1"/>
    <property type="molecule type" value="Genomic_DNA"/>
</dbReference>
<organism evidence="1 2">
    <name type="scientific">Pseudolycoriella hygida</name>
    <dbReference type="NCBI Taxonomy" id="35572"/>
    <lineage>
        <taxon>Eukaryota</taxon>
        <taxon>Metazoa</taxon>
        <taxon>Ecdysozoa</taxon>
        <taxon>Arthropoda</taxon>
        <taxon>Hexapoda</taxon>
        <taxon>Insecta</taxon>
        <taxon>Pterygota</taxon>
        <taxon>Neoptera</taxon>
        <taxon>Endopterygota</taxon>
        <taxon>Diptera</taxon>
        <taxon>Nematocera</taxon>
        <taxon>Sciaroidea</taxon>
        <taxon>Sciaridae</taxon>
        <taxon>Pseudolycoriella</taxon>
    </lineage>
</organism>
<name>A0A9Q0N7H8_9DIPT</name>
<keyword evidence="2" id="KW-1185">Reference proteome</keyword>
<protein>
    <submittedName>
        <fullName evidence="1">Uncharacterized protein</fullName>
    </submittedName>
</protein>
<dbReference type="AlphaFoldDB" id="A0A9Q0N7H8"/>